<feature type="transmembrane region" description="Helical" evidence="6">
    <location>
        <begin position="48"/>
        <end position="66"/>
    </location>
</feature>
<evidence type="ECO:0000313" key="8">
    <source>
        <dbReference type="Proteomes" id="UP000812966"/>
    </source>
</evidence>
<evidence type="ECO:0000256" key="2">
    <source>
        <dbReference type="ARBA" id="ARBA00009012"/>
    </source>
</evidence>
<accession>A0A8K0NNV9</accession>
<proteinExistence type="inferred from homology"/>
<protein>
    <recommendedName>
        <fullName evidence="9">Integral membrane protein DUF92-domain-containing protein</fullName>
    </recommendedName>
</protein>
<dbReference type="EMBL" id="JABELV010000135">
    <property type="protein sequence ID" value="KAG7529800.1"/>
    <property type="molecule type" value="Genomic_DNA"/>
</dbReference>
<evidence type="ECO:0000256" key="3">
    <source>
        <dbReference type="ARBA" id="ARBA00022692"/>
    </source>
</evidence>
<keyword evidence="4 6" id="KW-1133">Transmembrane helix</keyword>
<gene>
    <name evidence="7" type="ORF">FFLO_05387</name>
</gene>
<evidence type="ECO:0000256" key="1">
    <source>
        <dbReference type="ARBA" id="ARBA00004141"/>
    </source>
</evidence>
<comment type="caution">
    <text evidence="7">The sequence shown here is derived from an EMBL/GenBank/DDBJ whole genome shotgun (WGS) entry which is preliminary data.</text>
</comment>
<feature type="transmembrane region" description="Helical" evidence="6">
    <location>
        <begin position="195"/>
        <end position="218"/>
    </location>
</feature>
<keyword evidence="5 6" id="KW-0472">Membrane</keyword>
<keyword evidence="3 6" id="KW-0812">Transmembrane</keyword>
<evidence type="ECO:0000256" key="6">
    <source>
        <dbReference type="SAM" id="Phobius"/>
    </source>
</evidence>
<feature type="transmembrane region" description="Helical" evidence="6">
    <location>
        <begin position="230"/>
        <end position="251"/>
    </location>
</feature>
<dbReference type="Proteomes" id="UP000812966">
    <property type="component" value="Unassembled WGS sequence"/>
</dbReference>
<organism evidence="7 8">
    <name type="scientific">Filobasidium floriforme</name>
    <dbReference type="NCBI Taxonomy" id="5210"/>
    <lineage>
        <taxon>Eukaryota</taxon>
        <taxon>Fungi</taxon>
        <taxon>Dikarya</taxon>
        <taxon>Basidiomycota</taxon>
        <taxon>Agaricomycotina</taxon>
        <taxon>Tremellomycetes</taxon>
        <taxon>Filobasidiales</taxon>
        <taxon>Filobasidiaceae</taxon>
        <taxon>Filobasidium</taxon>
    </lineage>
</organism>
<evidence type="ECO:0000313" key="7">
    <source>
        <dbReference type="EMBL" id="KAG7529800.1"/>
    </source>
</evidence>
<sequence length="329" mass="34490">MPTTLKFHPKAFSLATLLAAHGWRKRSLSGSGAVGAFLVGYLHLANDNPVFGVGLISFYALGTLATKYKAHHKAQLEESPYPTSSSGLRTASQVLSNSIPSLLCSLVYRFTLTEERLGRVVGWVGMRGFVSGVTSASAGSGSGWEVWGKGLVLGALGHLATCLGDTLSSELGILSPTRPILLTTLRPVPPGTNGAISLLGTTVSLIGGAGLGALFWALDGRKRSGLQEGWGKWMLLGGVAGLGGSLLDSVLGSTLQRTLYNTESRRILLHNPATGAGKKKNNTKGQAEEETRSLEVIAGWDVLTNNQVNFISSATVSGIMAWMAWSGVV</sequence>
<name>A0A8K0NNV9_9TREE</name>
<evidence type="ECO:0000256" key="5">
    <source>
        <dbReference type="ARBA" id="ARBA00023136"/>
    </source>
</evidence>
<dbReference type="InterPro" id="IPR002794">
    <property type="entry name" value="DUF92_TMEM19"/>
</dbReference>
<comment type="similarity">
    <text evidence="2">Belongs to the TMEM19 family.</text>
</comment>
<dbReference type="GO" id="GO:0016020">
    <property type="term" value="C:membrane"/>
    <property type="evidence" value="ECO:0007669"/>
    <property type="project" value="UniProtKB-SubCell"/>
</dbReference>
<dbReference type="PANTHER" id="PTHR13353">
    <property type="entry name" value="TRANSMEMBRANE PROTEIN 19"/>
    <property type="match status" value="1"/>
</dbReference>
<dbReference type="Pfam" id="PF01940">
    <property type="entry name" value="DUF92"/>
    <property type="match status" value="1"/>
</dbReference>
<dbReference type="PANTHER" id="PTHR13353:SF5">
    <property type="entry name" value="TRANSMEMBRANE PROTEIN 19"/>
    <property type="match status" value="1"/>
</dbReference>
<dbReference type="AlphaFoldDB" id="A0A8K0NNV9"/>
<keyword evidence="8" id="KW-1185">Reference proteome</keyword>
<evidence type="ECO:0000256" key="4">
    <source>
        <dbReference type="ARBA" id="ARBA00022989"/>
    </source>
</evidence>
<reference evidence="7" key="1">
    <citation type="submission" date="2020-04" db="EMBL/GenBank/DDBJ databases">
        <title>Analysis of mating type loci in Filobasidium floriforme.</title>
        <authorList>
            <person name="Nowrousian M."/>
        </authorList>
    </citation>
    <scope>NUCLEOTIDE SEQUENCE</scope>
    <source>
        <strain evidence="7">CBS 6242</strain>
    </source>
</reference>
<comment type="subcellular location">
    <subcellularLocation>
        <location evidence="1">Membrane</location>
        <topology evidence="1">Multi-pass membrane protein</topology>
    </subcellularLocation>
</comment>
<evidence type="ECO:0008006" key="9">
    <source>
        <dbReference type="Google" id="ProtNLM"/>
    </source>
</evidence>